<sequence>MEDGAELASADMMSVSFIRNGHQQQKRRDAVQDGGHSRPAQPPIHTGHVSVRCISLMHFHGFPLPLRNDMPKMRGDYDMKLLRLGPPGQEKPAILDSAGRPRDVSHYVNDFAGSVLSPEGLARLGRLDPETLPLVEGSPRIGPCVPLPLNFICIGLNYADHAAETGGKIPREPILFLKSLGAFCGPYDDVRIPPGSTSTDWEVELGIVIGSLARNVSEEDAMKHVAGYCIINDVSEREYQTKRAGTWDKGKGCDTFGPVGPWLVTQDEIPDPQNLDLWTDVDGERMQTGNTRTMIFGVRTLVSYVSQFITLHPGDLIATGTPPGVGMGKKPEPIYLRPGQTMTLGVSGLGEQRQTTYQG</sequence>
<dbReference type="EMBL" id="CP003181">
    <property type="protein sequence ID" value="AHJ62458.1"/>
    <property type="molecule type" value="Genomic_DNA"/>
</dbReference>
<dbReference type="PANTHER" id="PTHR42796:SF4">
    <property type="entry name" value="FUMARYLACETOACETATE HYDROLASE DOMAIN-CONTAINING PROTEIN 2A"/>
    <property type="match status" value="1"/>
</dbReference>
<dbReference type="SUPFAM" id="SSF56529">
    <property type="entry name" value="FAH"/>
    <property type="match status" value="1"/>
</dbReference>
<dbReference type="GO" id="GO:0016853">
    <property type="term" value="F:isomerase activity"/>
    <property type="evidence" value="ECO:0007669"/>
    <property type="project" value="UniProtKB-ARBA"/>
</dbReference>
<keyword evidence="2" id="KW-0479">Metal-binding</keyword>
<evidence type="ECO:0000313" key="6">
    <source>
        <dbReference type="Proteomes" id="UP000019438"/>
    </source>
</evidence>
<dbReference type="Pfam" id="PF01557">
    <property type="entry name" value="FAA_hydrolase"/>
    <property type="match status" value="1"/>
</dbReference>
<gene>
    <name evidence="5" type="ORF">GbCGDNIH3_0674</name>
</gene>
<name>A0AAN0RCR5_9PROT</name>
<dbReference type="InterPro" id="IPR051121">
    <property type="entry name" value="FAH"/>
</dbReference>
<organism evidence="5 6">
    <name type="scientific">Granulibacter bethesdensis</name>
    <dbReference type="NCBI Taxonomy" id="364410"/>
    <lineage>
        <taxon>Bacteria</taxon>
        <taxon>Pseudomonadati</taxon>
        <taxon>Pseudomonadota</taxon>
        <taxon>Alphaproteobacteria</taxon>
        <taxon>Acetobacterales</taxon>
        <taxon>Acetobacteraceae</taxon>
        <taxon>Granulibacter</taxon>
    </lineage>
</organism>
<dbReference type="InterPro" id="IPR011234">
    <property type="entry name" value="Fumarylacetoacetase-like_C"/>
</dbReference>
<dbReference type="PANTHER" id="PTHR42796">
    <property type="entry name" value="FUMARYLACETOACETATE HYDROLASE DOMAIN-CONTAINING PROTEIN 2A-RELATED"/>
    <property type="match status" value="1"/>
</dbReference>
<dbReference type="KEGG" id="gbc:GbCGDNIH3_0674"/>
<evidence type="ECO:0000256" key="3">
    <source>
        <dbReference type="SAM" id="MobiDB-lite"/>
    </source>
</evidence>
<evidence type="ECO:0000256" key="2">
    <source>
        <dbReference type="ARBA" id="ARBA00022723"/>
    </source>
</evidence>
<dbReference type="GO" id="GO:0016787">
    <property type="term" value="F:hydrolase activity"/>
    <property type="evidence" value="ECO:0007669"/>
    <property type="project" value="UniProtKB-KW"/>
</dbReference>
<evidence type="ECO:0000313" key="5">
    <source>
        <dbReference type="EMBL" id="AHJ62458.1"/>
    </source>
</evidence>
<proteinExistence type="inferred from homology"/>
<keyword evidence="5" id="KW-0378">Hydrolase</keyword>
<evidence type="ECO:0000259" key="4">
    <source>
        <dbReference type="Pfam" id="PF01557"/>
    </source>
</evidence>
<dbReference type="GO" id="GO:0019752">
    <property type="term" value="P:carboxylic acid metabolic process"/>
    <property type="evidence" value="ECO:0007669"/>
    <property type="project" value="UniProtKB-ARBA"/>
</dbReference>
<feature type="domain" description="Fumarylacetoacetase-like C-terminal" evidence="4">
    <location>
        <begin position="151"/>
        <end position="355"/>
    </location>
</feature>
<reference evidence="6" key="1">
    <citation type="submission" date="2012-06" db="EMBL/GenBank/DDBJ databases">
        <title>Genome analysis of multiple Granulibacter bethesdensis isolates demonstrates substantial genome diversity.</title>
        <authorList>
            <person name="Greenberg D.E."/>
            <person name="Porcella S.F."/>
            <person name="Zarember K."/>
            <person name="Zelazny A.M."/>
            <person name="Bruno D."/>
            <person name="Martens C."/>
            <person name="Barbian K.D."/>
            <person name="Jaske E."/>
            <person name="Holland S.M."/>
        </authorList>
    </citation>
    <scope>NUCLEOTIDE SEQUENCE [LARGE SCALE GENOMIC DNA]</scope>
    <source>
        <strain evidence="6">CGDNIH3</strain>
    </source>
</reference>
<dbReference type="Proteomes" id="UP000019438">
    <property type="component" value="Chromosome"/>
</dbReference>
<feature type="region of interest" description="Disordered" evidence="3">
    <location>
        <begin position="20"/>
        <end position="46"/>
    </location>
</feature>
<comment type="similarity">
    <text evidence="1">Belongs to the FAH family.</text>
</comment>
<dbReference type="InterPro" id="IPR036663">
    <property type="entry name" value="Fumarylacetoacetase_C_sf"/>
</dbReference>
<protein>
    <submittedName>
        <fullName evidence="5">Fumarylacetoacetate hydrolase family protein</fullName>
    </submittedName>
</protein>
<dbReference type="AlphaFoldDB" id="A0AAN0RCR5"/>
<accession>A0AAN0RCR5</accession>
<dbReference type="Gene3D" id="3.90.850.10">
    <property type="entry name" value="Fumarylacetoacetase-like, C-terminal domain"/>
    <property type="match status" value="1"/>
</dbReference>
<dbReference type="GO" id="GO:0046872">
    <property type="term" value="F:metal ion binding"/>
    <property type="evidence" value="ECO:0007669"/>
    <property type="project" value="UniProtKB-KW"/>
</dbReference>
<evidence type="ECO:0000256" key="1">
    <source>
        <dbReference type="ARBA" id="ARBA00010211"/>
    </source>
</evidence>
<dbReference type="FunFam" id="3.90.850.10:FF:000002">
    <property type="entry name" value="2-hydroxyhepta-2,4-diene-1,7-dioate isomerase"/>
    <property type="match status" value="1"/>
</dbReference>